<dbReference type="EMBL" id="GL439196">
    <property type="protein sequence ID" value="EFN67630.1"/>
    <property type="molecule type" value="Genomic_DNA"/>
</dbReference>
<gene>
    <name evidence="1" type="ORF">EAG_00279</name>
</gene>
<proteinExistence type="predicted"/>
<accession>E2AG09</accession>
<dbReference type="PANTHER" id="PTHR35317">
    <property type="entry name" value="OS04G0629600 PROTEIN"/>
    <property type="match status" value="1"/>
</dbReference>
<dbReference type="OMA" id="INCESEF"/>
<dbReference type="Proteomes" id="UP000000311">
    <property type="component" value="Unassembled WGS sequence"/>
</dbReference>
<evidence type="ECO:0000313" key="1">
    <source>
        <dbReference type="EMBL" id="EFN67630.1"/>
    </source>
</evidence>
<dbReference type="InParanoid" id="E2AG09"/>
<protein>
    <recommendedName>
        <fullName evidence="3">Copia protein</fullName>
    </recommendedName>
</protein>
<dbReference type="Pfam" id="PF14223">
    <property type="entry name" value="Retrotran_gag_2"/>
    <property type="match status" value="1"/>
</dbReference>
<evidence type="ECO:0008006" key="3">
    <source>
        <dbReference type="Google" id="ProtNLM"/>
    </source>
</evidence>
<feature type="non-terminal residue" evidence="1">
    <location>
        <position position="133"/>
    </location>
</feature>
<organism evidence="2">
    <name type="scientific">Camponotus floridanus</name>
    <name type="common">Florida carpenter ant</name>
    <dbReference type="NCBI Taxonomy" id="104421"/>
    <lineage>
        <taxon>Eukaryota</taxon>
        <taxon>Metazoa</taxon>
        <taxon>Ecdysozoa</taxon>
        <taxon>Arthropoda</taxon>
        <taxon>Hexapoda</taxon>
        <taxon>Insecta</taxon>
        <taxon>Pterygota</taxon>
        <taxon>Neoptera</taxon>
        <taxon>Endopterygota</taxon>
        <taxon>Hymenoptera</taxon>
        <taxon>Apocrita</taxon>
        <taxon>Aculeata</taxon>
        <taxon>Formicoidea</taxon>
        <taxon>Formicidae</taxon>
        <taxon>Formicinae</taxon>
        <taxon>Camponotus</taxon>
    </lineage>
</organism>
<dbReference type="PANTHER" id="PTHR35317:SF23">
    <property type="entry name" value="OS04G0629600 PROTEIN"/>
    <property type="match status" value="1"/>
</dbReference>
<name>E2AG09_CAMFO</name>
<evidence type="ECO:0000313" key="2">
    <source>
        <dbReference type="Proteomes" id="UP000000311"/>
    </source>
</evidence>
<reference evidence="1 2" key="1">
    <citation type="journal article" date="2010" name="Science">
        <title>Genomic comparison of the ants Camponotus floridanus and Harpegnathos saltator.</title>
        <authorList>
            <person name="Bonasio R."/>
            <person name="Zhang G."/>
            <person name="Ye C."/>
            <person name="Mutti N.S."/>
            <person name="Fang X."/>
            <person name="Qin N."/>
            <person name="Donahue G."/>
            <person name="Yang P."/>
            <person name="Li Q."/>
            <person name="Li C."/>
            <person name="Zhang P."/>
            <person name="Huang Z."/>
            <person name="Berger S.L."/>
            <person name="Reinberg D."/>
            <person name="Wang J."/>
            <person name="Liebig J."/>
        </authorList>
    </citation>
    <scope>NUCLEOTIDE SEQUENCE [LARGE SCALE GENOMIC DNA]</scope>
    <source>
        <strain evidence="2">C129</strain>
    </source>
</reference>
<dbReference type="AlphaFoldDB" id="E2AG09"/>
<keyword evidence="2" id="KW-1185">Reference proteome</keyword>
<feature type="non-terminal residue" evidence="1">
    <location>
        <position position="1"/>
    </location>
</feature>
<sequence length="133" mass="15445">LLQIMNCETAKEMWTTLKSTYEQASKSNIIFLQQKYYSFKKDPGDDITVFLSKLIEIVQQLRDQNEVISDSMVMTKILMSLPPKYDHFHSAWESTNVDAQTMANLRARLLAEELRLESRDQIKNVEALVAKRS</sequence>